<accession>A0A1G1ZMT0</accession>
<evidence type="ECO:0000256" key="6">
    <source>
        <dbReference type="ARBA" id="ARBA00022679"/>
    </source>
</evidence>
<evidence type="ECO:0000313" key="14">
    <source>
        <dbReference type="EMBL" id="OGY65968.1"/>
    </source>
</evidence>
<dbReference type="CDD" id="cd04188">
    <property type="entry name" value="DPG_synthase"/>
    <property type="match status" value="1"/>
</dbReference>
<evidence type="ECO:0000259" key="13">
    <source>
        <dbReference type="Pfam" id="PF00535"/>
    </source>
</evidence>
<keyword evidence="7" id="KW-0812">Transmembrane</keyword>
<evidence type="ECO:0000313" key="15">
    <source>
        <dbReference type="Proteomes" id="UP000177942"/>
    </source>
</evidence>
<evidence type="ECO:0000256" key="7">
    <source>
        <dbReference type="ARBA" id="ARBA00022692"/>
    </source>
</evidence>
<feature type="domain" description="Glycosyltransferase 2-like" evidence="13">
    <location>
        <begin position="7"/>
        <end position="120"/>
    </location>
</feature>
<evidence type="ECO:0000256" key="2">
    <source>
        <dbReference type="ARBA" id="ARBA00004922"/>
    </source>
</evidence>
<keyword evidence="8" id="KW-0256">Endoplasmic reticulum</keyword>
<dbReference type="STRING" id="1798407.A3A16_01105"/>
<comment type="subcellular location">
    <subcellularLocation>
        <location evidence="1">Endoplasmic reticulum membrane</location>
        <topology evidence="1">Single-pass membrane protein</topology>
    </subcellularLocation>
</comment>
<evidence type="ECO:0000256" key="3">
    <source>
        <dbReference type="ARBA" id="ARBA00006739"/>
    </source>
</evidence>
<evidence type="ECO:0000256" key="10">
    <source>
        <dbReference type="ARBA" id="ARBA00022989"/>
    </source>
</evidence>
<proteinExistence type="inferred from homology"/>
<keyword evidence="5" id="KW-0328">Glycosyltransferase</keyword>
<comment type="similarity">
    <text evidence="3">Belongs to the glycosyltransferase 2 family.</text>
</comment>
<dbReference type="SUPFAM" id="SSF53448">
    <property type="entry name" value="Nucleotide-diphospho-sugar transferases"/>
    <property type="match status" value="1"/>
</dbReference>
<keyword evidence="10" id="KW-1133">Transmembrane helix</keyword>
<evidence type="ECO:0000256" key="8">
    <source>
        <dbReference type="ARBA" id="ARBA00022824"/>
    </source>
</evidence>
<reference evidence="14 15" key="1">
    <citation type="journal article" date="2016" name="Nat. Commun.">
        <title>Thousands of microbial genomes shed light on interconnected biogeochemical processes in an aquifer system.</title>
        <authorList>
            <person name="Anantharaman K."/>
            <person name="Brown C.T."/>
            <person name="Hug L.A."/>
            <person name="Sharon I."/>
            <person name="Castelle C.J."/>
            <person name="Probst A.J."/>
            <person name="Thomas B.C."/>
            <person name="Singh A."/>
            <person name="Wilkins M.J."/>
            <person name="Karaoz U."/>
            <person name="Brodie E.L."/>
            <person name="Williams K.H."/>
            <person name="Hubbard S.S."/>
            <person name="Banfield J.F."/>
        </authorList>
    </citation>
    <scope>NUCLEOTIDE SEQUENCE [LARGE SCALE GENOMIC DNA]</scope>
</reference>
<dbReference type="Proteomes" id="UP000177942">
    <property type="component" value="Unassembled WGS sequence"/>
</dbReference>
<keyword evidence="9" id="KW-0735">Signal-anchor</keyword>
<evidence type="ECO:0000256" key="11">
    <source>
        <dbReference type="ARBA" id="ARBA00023136"/>
    </source>
</evidence>
<dbReference type="Pfam" id="PF00535">
    <property type="entry name" value="Glycos_transf_2"/>
    <property type="match status" value="1"/>
</dbReference>
<dbReference type="EC" id="2.4.1.117" evidence="4"/>
<sequence length="257" mass="29397">MAKPFLSVIIPAYNEADRLPLTLIDVDRHLSEQEYSYEIIVVNDGSTDSTAEIARRFISLIPNLKLLDNPTNQGKGLAVKQGMLSAKGNWRLFMDADNSTSVVEFNKMMPYLSAGGGSIYGKKETYDVIIGSRSVRGARKRPGPALIRWLLDKFNNLAIQLLLLRGVWDTQCGFKCFSEAAADRIFPLIKIDRWGFDIEALALAKVLGYKIKEMPIFWSESGYSHVRLSDHLQILWEAFKIRWWLWRGKYENLEFRS</sequence>
<dbReference type="InterPro" id="IPR001173">
    <property type="entry name" value="Glyco_trans_2-like"/>
</dbReference>
<evidence type="ECO:0000256" key="5">
    <source>
        <dbReference type="ARBA" id="ARBA00022676"/>
    </source>
</evidence>
<evidence type="ECO:0000256" key="4">
    <source>
        <dbReference type="ARBA" id="ARBA00012583"/>
    </source>
</evidence>
<evidence type="ECO:0000256" key="1">
    <source>
        <dbReference type="ARBA" id="ARBA00004389"/>
    </source>
</evidence>
<evidence type="ECO:0000256" key="9">
    <source>
        <dbReference type="ARBA" id="ARBA00022968"/>
    </source>
</evidence>
<dbReference type="GO" id="GO:0004581">
    <property type="term" value="F:dolichyl-phosphate beta-glucosyltransferase activity"/>
    <property type="evidence" value="ECO:0007669"/>
    <property type="project" value="UniProtKB-EC"/>
</dbReference>
<dbReference type="PANTHER" id="PTHR10859">
    <property type="entry name" value="GLYCOSYL TRANSFERASE"/>
    <property type="match status" value="1"/>
</dbReference>
<dbReference type="PANTHER" id="PTHR10859:SF91">
    <property type="entry name" value="DOLICHYL-PHOSPHATE BETA-GLUCOSYLTRANSFERASE"/>
    <property type="match status" value="1"/>
</dbReference>
<dbReference type="InterPro" id="IPR029044">
    <property type="entry name" value="Nucleotide-diphossugar_trans"/>
</dbReference>
<dbReference type="GO" id="GO:0006487">
    <property type="term" value="P:protein N-linked glycosylation"/>
    <property type="evidence" value="ECO:0007669"/>
    <property type="project" value="TreeGrafter"/>
</dbReference>
<dbReference type="AlphaFoldDB" id="A0A1G1ZMT0"/>
<evidence type="ECO:0000256" key="12">
    <source>
        <dbReference type="ARBA" id="ARBA00045097"/>
    </source>
</evidence>
<organism evidence="14 15">
    <name type="scientific">Candidatus Harrisonbacteria bacterium RIFCSPLOWO2_01_FULL_44_18</name>
    <dbReference type="NCBI Taxonomy" id="1798407"/>
    <lineage>
        <taxon>Bacteria</taxon>
        <taxon>Candidatus Harrisoniibacteriota</taxon>
    </lineage>
</organism>
<comment type="caution">
    <text evidence="14">The sequence shown here is derived from an EMBL/GenBank/DDBJ whole genome shotgun (WGS) entry which is preliminary data.</text>
</comment>
<protein>
    <recommendedName>
        <fullName evidence="4">dolichyl-phosphate beta-glucosyltransferase</fullName>
        <ecNumber evidence="4">2.4.1.117</ecNumber>
    </recommendedName>
</protein>
<gene>
    <name evidence="14" type="ORF">A3A16_01105</name>
</gene>
<keyword evidence="6" id="KW-0808">Transferase</keyword>
<dbReference type="Gene3D" id="3.90.550.10">
    <property type="entry name" value="Spore Coat Polysaccharide Biosynthesis Protein SpsA, Chain A"/>
    <property type="match status" value="1"/>
</dbReference>
<comment type="catalytic activity">
    <reaction evidence="12">
        <text>a di-trans,poly-cis-dolichyl phosphate + UDP-alpha-D-glucose = a di-trans,poly-cis-dolichyl beta-D-glucosyl phosphate + UDP</text>
        <dbReference type="Rhea" id="RHEA:15401"/>
        <dbReference type="Rhea" id="RHEA-COMP:19498"/>
        <dbReference type="Rhea" id="RHEA-COMP:19502"/>
        <dbReference type="ChEBI" id="CHEBI:57525"/>
        <dbReference type="ChEBI" id="CHEBI:57683"/>
        <dbReference type="ChEBI" id="CHEBI:58223"/>
        <dbReference type="ChEBI" id="CHEBI:58885"/>
        <dbReference type="EC" id="2.4.1.117"/>
    </reaction>
    <physiologicalReaction direction="left-to-right" evidence="12">
        <dbReference type="Rhea" id="RHEA:15402"/>
    </physiologicalReaction>
</comment>
<comment type="pathway">
    <text evidence="2">Protein modification; protein glycosylation.</text>
</comment>
<dbReference type="InterPro" id="IPR035518">
    <property type="entry name" value="DPG_synthase"/>
</dbReference>
<keyword evidence="11" id="KW-0472">Membrane</keyword>
<name>A0A1G1ZMT0_9BACT</name>
<dbReference type="EMBL" id="MHJJ01000005">
    <property type="protein sequence ID" value="OGY65968.1"/>
    <property type="molecule type" value="Genomic_DNA"/>
</dbReference>